<evidence type="ECO:0000313" key="1">
    <source>
        <dbReference type="EMBL" id="MFC4674401.1"/>
    </source>
</evidence>
<organism evidence="1 2">
    <name type="scientific">Dysgonomonas termitidis</name>
    <dbReference type="NCBI Taxonomy" id="1516126"/>
    <lineage>
        <taxon>Bacteria</taxon>
        <taxon>Pseudomonadati</taxon>
        <taxon>Bacteroidota</taxon>
        <taxon>Bacteroidia</taxon>
        <taxon>Bacteroidales</taxon>
        <taxon>Dysgonomonadaceae</taxon>
        <taxon>Dysgonomonas</taxon>
    </lineage>
</organism>
<dbReference type="RefSeq" id="WP_379996671.1">
    <property type="nucleotide sequence ID" value="NZ_JBHSGN010000074.1"/>
</dbReference>
<proteinExistence type="predicted"/>
<accession>A0ABV9KXW0</accession>
<keyword evidence="2" id="KW-1185">Reference proteome</keyword>
<comment type="caution">
    <text evidence="1">The sequence shown here is derived from an EMBL/GenBank/DDBJ whole genome shotgun (WGS) entry which is preliminary data.</text>
</comment>
<reference evidence="2" key="1">
    <citation type="journal article" date="2019" name="Int. J. Syst. Evol. Microbiol.">
        <title>The Global Catalogue of Microorganisms (GCM) 10K type strain sequencing project: providing services to taxonomists for standard genome sequencing and annotation.</title>
        <authorList>
            <consortium name="The Broad Institute Genomics Platform"/>
            <consortium name="The Broad Institute Genome Sequencing Center for Infectious Disease"/>
            <person name="Wu L."/>
            <person name="Ma J."/>
        </authorList>
    </citation>
    <scope>NUCLEOTIDE SEQUENCE [LARGE SCALE GENOMIC DNA]</scope>
    <source>
        <strain evidence="2">CCUG 66188</strain>
    </source>
</reference>
<protein>
    <submittedName>
        <fullName evidence="1">Uncharacterized protein</fullName>
    </submittedName>
</protein>
<dbReference type="Proteomes" id="UP001596023">
    <property type="component" value="Unassembled WGS sequence"/>
</dbReference>
<gene>
    <name evidence="1" type="ORF">ACFO6W_11910</name>
</gene>
<name>A0ABV9KXW0_9BACT</name>
<evidence type="ECO:0000313" key="2">
    <source>
        <dbReference type="Proteomes" id="UP001596023"/>
    </source>
</evidence>
<dbReference type="EMBL" id="JBHSGN010000074">
    <property type="protein sequence ID" value="MFC4674401.1"/>
    <property type="molecule type" value="Genomic_DNA"/>
</dbReference>
<sequence>MRTKDNFVTFEKQIDYMITCDGDSGDWEDALIESIEFDENTNTLTITQKGGNVQSAVLNMASILEWLYF</sequence>